<dbReference type="InterPro" id="IPR005002">
    <property type="entry name" value="PMM"/>
</dbReference>
<dbReference type="InterPro" id="IPR043169">
    <property type="entry name" value="PMM_cap"/>
</dbReference>
<evidence type="ECO:0000256" key="10">
    <source>
        <dbReference type="RuleBase" id="RU361118"/>
    </source>
</evidence>
<name>A0ABQ8YCZ6_9EUKA</name>
<dbReference type="PANTHER" id="PTHR10466:SF0">
    <property type="entry name" value="PHOSPHOMANNOMUTASE"/>
    <property type="match status" value="1"/>
</dbReference>
<evidence type="ECO:0000256" key="11">
    <source>
        <dbReference type="SAM" id="MobiDB-lite"/>
    </source>
</evidence>
<dbReference type="NCBIfam" id="TIGR01484">
    <property type="entry name" value="HAD-SF-IIB"/>
    <property type="match status" value="1"/>
</dbReference>
<evidence type="ECO:0000256" key="7">
    <source>
        <dbReference type="ARBA" id="ARBA00022723"/>
    </source>
</evidence>
<comment type="subunit">
    <text evidence="4 10">Homodimer.</text>
</comment>
<keyword evidence="8" id="KW-0460">Magnesium</keyword>
<protein>
    <recommendedName>
        <fullName evidence="5 10">Phosphomannomutase</fullName>
        <ecNumber evidence="5 10">5.4.2.8</ecNumber>
    </recommendedName>
</protein>
<dbReference type="SFLD" id="SFLDS00003">
    <property type="entry name" value="Haloacid_Dehalogenase"/>
    <property type="match status" value="1"/>
</dbReference>
<evidence type="ECO:0000256" key="6">
    <source>
        <dbReference type="ARBA" id="ARBA00022490"/>
    </source>
</evidence>
<dbReference type="InterPro" id="IPR036412">
    <property type="entry name" value="HAD-like_sf"/>
</dbReference>
<dbReference type="Pfam" id="PF03332">
    <property type="entry name" value="PMM"/>
    <property type="match status" value="1"/>
</dbReference>
<dbReference type="InterPro" id="IPR023214">
    <property type="entry name" value="HAD_sf"/>
</dbReference>
<proteinExistence type="inferred from homology"/>
<feature type="compositionally biased region" description="Acidic residues" evidence="11">
    <location>
        <begin position="238"/>
        <end position="248"/>
    </location>
</feature>
<dbReference type="EC" id="5.4.2.8" evidence="5 10"/>
<dbReference type="InterPro" id="IPR006379">
    <property type="entry name" value="HAD-SF_hydro_IIB"/>
</dbReference>
<evidence type="ECO:0000256" key="2">
    <source>
        <dbReference type="ARBA" id="ARBA00004699"/>
    </source>
</evidence>
<comment type="pathway">
    <text evidence="2 10">Nucleotide-sugar biosynthesis; GDP-alpha-D-mannose biosynthesis; alpha-D-mannose 1-phosphate from D-fructose 6-phosphate: step 2/2.</text>
</comment>
<dbReference type="Gene3D" id="3.40.50.1000">
    <property type="entry name" value="HAD superfamily/HAD-like"/>
    <property type="match status" value="1"/>
</dbReference>
<evidence type="ECO:0000313" key="12">
    <source>
        <dbReference type="EMBL" id="KAJ6242424.1"/>
    </source>
</evidence>
<sequence length="317" mass="37093">MTETKKVLVLFDIDGTLTPSRKTLTEDMDNFITELQTKVDVGVVGGSDLPKQKEQLGENATTRFKYSFSENGVIAFEEGKLISKSSITDKLGEEKLQKFLNFCLHYIADFELPVKRGTFIEFRNGMINISLIGRNCSYEERLQYVELEKEGQFRQKFVKILQEKFSEYGLVFSIGGQISIDVFPQGWSKEYCLQFVNNKGYDEIHFFGDKTYKGGNDYEIFIHEETIGHTVTYLKVDDEEEDEDDSDSDSDRENDNNDEEEDKFEKELYIFYDIKKILKKMINKEYNNNNKNKFIKSISKHIYLLIAKNEEKQKQFF</sequence>
<keyword evidence="7" id="KW-0479">Metal-binding</keyword>
<keyword evidence="6 10" id="KW-0963">Cytoplasm</keyword>
<comment type="function">
    <text evidence="10">Involved in the synthesis of the GDP-mannose and dolichol-phosphate-mannose required for a number of critical mannosyl transfer reactions.</text>
</comment>
<organism evidence="12 13">
    <name type="scientific">Anaeramoeba flamelloides</name>
    <dbReference type="NCBI Taxonomy" id="1746091"/>
    <lineage>
        <taxon>Eukaryota</taxon>
        <taxon>Metamonada</taxon>
        <taxon>Anaeramoebidae</taxon>
        <taxon>Anaeramoeba</taxon>
    </lineage>
</organism>
<keyword evidence="13" id="KW-1185">Reference proteome</keyword>
<dbReference type="SFLD" id="SFLDF00445">
    <property type="entry name" value="alpha-phosphomannomutase"/>
    <property type="match status" value="1"/>
</dbReference>
<dbReference type="PANTHER" id="PTHR10466">
    <property type="entry name" value="PHOSPHOMANNOMUTASE"/>
    <property type="match status" value="1"/>
</dbReference>
<dbReference type="CDD" id="cd02585">
    <property type="entry name" value="HAD_PMM"/>
    <property type="match status" value="1"/>
</dbReference>
<evidence type="ECO:0000313" key="13">
    <source>
        <dbReference type="Proteomes" id="UP001150062"/>
    </source>
</evidence>
<dbReference type="Gene3D" id="3.30.1240.20">
    <property type="match status" value="1"/>
</dbReference>
<evidence type="ECO:0000256" key="1">
    <source>
        <dbReference type="ARBA" id="ARBA00004496"/>
    </source>
</evidence>
<dbReference type="SFLD" id="SFLDG01143">
    <property type="entry name" value="C2.B.3:_Phosphomannomutase_Lik"/>
    <property type="match status" value="1"/>
</dbReference>
<evidence type="ECO:0000256" key="5">
    <source>
        <dbReference type="ARBA" id="ARBA00012730"/>
    </source>
</evidence>
<comment type="subcellular location">
    <subcellularLocation>
        <location evidence="1 10">Cytoplasm</location>
    </subcellularLocation>
</comment>
<gene>
    <name evidence="12" type="ORF">M0813_22562</name>
</gene>
<accession>A0ABQ8YCZ6</accession>
<feature type="region of interest" description="Disordered" evidence="11">
    <location>
        <begin position="238"/>
        <end position="261"/>
    </location>
</feature>
<evidence type="ECO:0000256" key="9">
    <source>
        <dbReference type="ARBA" id="ARBA00023235"/>
    </source>
</evidence>
<reference evidence="12" key="1">
    <citation type="submission" date="2022-08" db="EMBL/GenBank/DDBJ databases">
        <title>Novel sulfate-reducing endosymbionts in the free-living metamonad Anaeramoeba.</title>
        <authorList>
            <person name="Jerlstrom-Hultqvist J."/>
            <person name="Cepicka I."/>
            <person name="Gallot-Lavallee L."/>
            <person name="Salas-Leiva D."/>
            <person name="Curtis B.A."/>
            <person name="Zahonova K."/>
            <person name="Pipaliya S."/>
            <person name="Dacks J."/>
            <person name="Roger A.J."/>
        </authorList>
    </citation>
    <scope>NUCLEOTIDE SEQUENCE</scope>
    <source>
        <strain evidence="12">Schooner1</strain>
    </source>
</reference>
<dbReference type="Proteomes" id="UP001150062">
    <property type="component" value="Unassembled WGS sequence"/>
</dbReference>
<dbReference type="SFLD" id="SFLDG01140">
    <property type="entry name" value="C2.B:_Phosphomannomutase_and_P"/>
    <property type="match status" value="1"/>
</dbReference>
<keyword evidence="9 10" id="KW-0413">Isomerase</keyword>
<evidence type="ECO:0000256" key="8">
    <source>
        <dbReference type="ARBA" id="ARBA00022842"/>
    </source>
</evidence>
<comment type="caution">
    <text evidence="12">The sequence shown here is derived from an EMBL/GenBank/DDBJ whole genome shotgun (WGS) entry which is preliminary data.</text>
</comment>
<evidence type="ECO:0000256" key="3">
    <source>
        <dbReference type="ARBA" id="ARBA00009736"/>
    </source>
</evidence>
<comment type="similarity">
    <text evidence="3 10">Belongs to the eukaryotic PMM family.</text>
</comment>
<dbReference type="SUPFAM" id="SSF56784">
    <property type="entry name" value="HAD-like"/>
    <property type="match status" value="1"/>
</dbReference>
<evidence type="ECO:0000256" key="4">
    <source>
        <dbReference type="ARBA" id="ARBA00011738"/>
    </source>
</evidence>
<comment type="catalytic activity">
    <reaction evidence="10">
        <text>alpha-D-mannose 1-phosphate = D-mannose 6-phosphate</text>
        <dbReference type="Rhea" id="RHEA:11140"/>
        <dbReference type="ChEBI" id="CHEBI:58409"/>
        <dbReference type="ChEBI" id="CHEBI:58735"/>
        <dbReference type="EC" id="5.4.2.8"/>
    </reaction>
</comment>
<dbReference type="EMBL" id="JAOAOG010000175">
    <property type="protein sequence ID" value="KAJ6242424.1"/>
    <property type="molecule type" value="Genomic_DNA"/>
</dbReference>